<dbReference type="InterPro" id="IPR029063">
    <property type="entry name" value="SAM-dependent_MTases_sf"/>
</dbReference>
<dbReference type="EMBL" id="KI894015">
    <property type="protein sequence ID" value="OCF46756.1"/>
    <property type="molecule type" value="Genomic_DNA"/>
</dbReference>
<comment type="function">
    <text evidence="1">S-adenosyl-L-methionine-dependent protein-lysine N-methyltransferase that methylates elongation factor 1-alpha.</text>
</comment>
<dbReference type="PANTHER" id="PTHR14614:SF132">
    <property type="entry name" value="PROTEIN-LYSINE METHYLTRANSFERASE C42C1.13"/>
    <property type="match status" value="1"/>
</dbReference>
<feature type="binding site" evidence="1">
    <location>
        <position position="158"/>
    </location>
    <ligand>
        <name>S-adenosyl-L-methionine</name>
        <dbReference type="ChEBI" id="CHEBI:59789"/>
    </ligand>
</feature>
<reference evidence="4" key="2">
    <citation type="submission" date="2013-07" db="EMBL/GenBank/DDBJ databases">
        <authorList>
            <consortium name="The Broad Institute Genome Sequencing Platform"/>
            <person name="Cuomo C."/>
            <person name="Litvintseva A."/>
            <person name="Chen Y."/>
            <person name="Heitman J."/>
            <person name="Sun S."/>
            <person name="Springer D."/>
            <person name="Dromer F."/>
            <person name="Young S.K."/>
            <person name="Zeng Q."/>
            <person name="Gargeya S."/>
            <person name="Fitzgerald M."/>
            <person name="Abouelleil A."/>
            <person name="Alvarado L."/>
            <person name="Berlin A.M."/>
            <person name="Chapman S.B."/>
            <person name="Dewar J."/>
            <person name="Goldberg J."/>
            <person name="Griggs A."/>
            <person name="Gujja S."/>
            <person name="Hansen M."/>
            <person name="Howarth C."/>
            <person name="Imamovic A."/>
            <person name="Larimer J."/>
            <person name="McCowan C."/>
            <person name="Murphy C."/>
            <person name="Pearson M."/>
            <person name="Priest M."/>
            <person name="Roberts A."/>
            <person name="Saif S."/>
            <person name="Shea T."/>
            <person name="Sykes S."/>
            <person name="Wortman J."/>
            <person name="Nusbaum C."/>
            <person name="Birren B."/>
        </authorList>
    </citation>
    <scope>NUCLEOTIDE SEQUENCE</scope>
    <source>
        <strain evidence="4">CBS 10737</strain>
    </source>
</reference>
<gene>
    <name evidence="1" type="primary">EFM6</name>
    <name evidence="3" type="ORF">I206_07143</name>
    <name evidence="4" type="ORF">I206_106341</name>
</gene>
<comment type="subcellular location">
    <subcellularLocation>
        <location evidence="1">Cytoplasm</location>
    </subcellularLocation>
</comment>
<evidence type="ECO:0000313" key="3">
    <source>
        <dbReference type="EMBL" id="OCF46756.1"/>
    </source>
</evidence>
<reference evidence="4" key="4">
    <citation type="submission" date="2024-02" db="EMBL/GenBank/DDBJ databases">
        <title>Comparative genomics of Cryptococcus and Kwoniella reveals pathogenesis evolution and contrasting modes of karyotype evolution via chromosome fusion or intercentromeric recombination.</title>
        <authorList>
            <person name="Coelho M.A."/>
            <person name="David-Palma M."/>
            <person name="Shea T."/>
            <person name="Bowers K."/>
            <person name="McGinley-Smith S."/>
            <person name="Mohammad A.W."/>
            <person name="Gnirke A."/>
            <person name="Yurkov A.M."/>
            <person name="Nowrousian M."/>
            <person name="Sun S."/>
            <person name="Cuomo C.A."/>
            <person name="Heitman J."/>
        </authorList>
    </citation>
    <scope>NUCLEOTIDE SEQUENCE</scope>
    <source>
        <strain evidence="4">CBS 10737</strain>
    </source>
</reference>
<reference evidence="3" key="1">
    <citation type="submission" date="2013-07" db="EMBL/GenBank/DDBJ databases">
        <title>The Genome Sequence of Cryptococcus pinus CBS10737.</title>
        <authorList>
            <consortium name="The Broad Institute Genome Sequencing Platform"/>
            <person name="Cuomo C."/>
            <person name="Litvintseva A."/>
            <person name="Chen Y."/>
            <person name="Heitman J."/>
            <person name="Sun S."/>
            <person name="Springer D."/>
            <person name="Dromer F."/>
            <person name="Young S.K."/>
            <person name="Zeng Q."/>
            <person name="Gargeya S."/>
            <person name="Fitzgerald M."/>
            <person name="Abouelleil A."/>
            <person name="Alvarado L."/>
            <person name="Berlin A.M."/>
            <person name="Chapman S.B."/>
            <person name="Dewar J."/>
            <person name="Goldberg J."/>
            <person name="Griggs A."/>
            <person name="Gujja S."/>
            <person name="Hansen M."/>
            <person name="Howarth C."/>
            <person name="Imamovic A."/>
            <person name="Larimer J."/>
            <person name="McCowan C."/>
            <person name="Murphy C."/>
            <person name="Pearson M."/>
            <person name="Priest M."/>
            <person name="Roberts A."/>
            <person name="Saif S."/>
            <person name="Shea T."/>
            <person name="Sykes S."/>
            <person name="Wortman J."/>
            <person name="Nusbaum C."/>
            <person name="Birren B."/>
        </authorList>
    </citation>
    <scope>NUCLEOTIDE SEQUENCE [LARGE SCALE GENOMIC DNA]</scope>
    <source>
        <strain evidence="3">CBS 10737</strain>
    </source>
</reference>
<sequence>MVAISDLTPPRSRSTSVSTTNSDAALPSFESLAPPRPPTTKAAEETHVLVDGLKDVVKLKVDAGPGCGGIAWPAGEVLSRYIAYRHQINPSYLRNKKILELGSGTGLVGIVAGMLEPSAEVWATDQSILLDLMEVNAELNLPTSTTQRRNVHIAEYNWGEQVPSTIPIENIDVVLAADCVYFEPAFPLLVKTLCDLAPIGKEIEILFCWKKRRKADKRFFIMLKKYFNQYIIEDDKSGEKEIYNRQGVNLVKLVRKKQ</sequence>
<keyword evidence="1" id="KW-0489">Methyltransferase</keyword>
<feature type="binding site" evidence="1">
    <location>
        <position position="125"/>
    </location>
    <ligand>
        <name>S-adenosyl-L-methionine</name>
        <dbReference type="ChEBI" id="CHEBI:59789"/>
    </ligand>
</feature>
<dbReference type="EMBL" id="CP144527">
    <property type="protein sequence ID" value="WWC72379.1"/>
    <property type="molecule type" value="Genomic_DNA"/>
</dbReference>
<dbReference type="Pfam" id="PF10294">
    <property type="entry name" value="Methyltransf_16"/>
    <property type="match status" value="1"/>
</dbReference>
<evidence type="ECO:0000256" key="2">
    <source>
        <dbReference type="SAM" id="MobiDB-lite"/>
    </source>
</evidence>
<accession>A0A1B9HU12</accession>
<evidence type="ECO:0000256" key="1">
    <source>
        <dbReference type="HAMAP-Rule" id="MF_03198"/>
    </source>
</evidence>
<feature type="binding site" evidence="1">
    <location>
        <begin position="102"/>
        <end position="104"/>
    </location>
    <ligand>
        <name>S-adenosyl-L-methionine</name>
        <dbReference type="ChEBI" id="CHEBI:59789"/>
    </ligand>
</feature>
<feature type="region of interest" description="Disordered" evidence="2">
    <location>
        <begin position="1"/>
        <end position="42"/>
    </location>
</feature>
<comment type="similarity">
    <text evidence="1">Belongs to the class I-like SAM-binding methyltransferase superfamily. METTL21 family. EFM6 subfamily.</text>
</comment>
<keyword evidence="5" id="KW-1185">Reference proteome</keyword>
<dbReference type="GO" id="GO:0005737">
    <property type="term" value="C:cytoplasm"/>
    <property type="evidence" value="ECO:0007669"/>
    <property type="project" value="UniProtKB-SubCell"/>
</dbReference>
<dbReference type="RefSeq" id="XP_019007975.1">
    <property type="nucleotide sequence ID" value="XM_019158837.1"/>
</dbReference>
<dbReference type="PANTHER" id="PTHR14614">
    <property type="entry name" value="HEPATOCELLULAR CARCINOMA-ASSOCIATED ANTIGEN"/>
    <property type="match status" value="1"/>
</dbReference>
<keyword evidence="1" id="KW-0808">Transferase</keyword>
<dbReference type="InterPro" id="IPR033684">
    <property type="entry name" value="EFM6"/>
</dbReference>
<dbReference type="SUPFAM" id="SSF53335">
    <property type="entry name" value="S-adenosyl-L-methionine-dependent methyltransferases"/>
    <property type="match status" value="1"/>
</dbReference>
<proteinExistence type="inferred from homology"/>
<evidence type="ECO:0000313" key="4">
    <source>
        <dbReference type="EMBL" id="WWC72379.1"/>
    </source>
</evidence>
<keyword evidence="1" id="KW-0963">Cytoplasm</keyword>
<dbReference type="OrthoDB" id="407325at2759"/>
<feature type="binding site" evidence="1">
    <location>
        <position position="72"/>
    </location>
    <ligand>
        <name>S-adenosyl-L-methionine</name>
        <dbReference type="ChEBI" id="CHEBI:59789"/>
    </ligand>
</feature>
<organism evidence="3">
    <name type="scientific">Kwoniella pini CBS 10737</name>
    <dbReference type="NCBI Taxonomy" id="1296096"/>
    <lineage>
        <taxon>Eukaryota</taxon>
        <taxon>Fungi</taxon>
        <taxon>Dikarya</taxon>
        <taxon>Basidiomycota</taxon>
        <taxon>Agaricomycotina</taxon>
        <taxon>Tremellomycetes</taxon>
        <taxon>Tremellales</taxon>
        <taxon>Cryptococcaceae</taxon>
        <taxon>Kwoniella</taxon>
    </lineage>
</organism>
<dbReference type="GeneID" id="30175512"/>
<feature type="binding site" evidence="1">
    <location>
        <position position="177"/>
    </location>
    <ligand>
        <name>S-adenosyl-L-methionine</name>
        <dbReference type="ChEBI" id="CHEBI:59789"/>
    </ligand>
</feature>
<dbReference type="CDD" id="cd02440">
    <property type="entry name" value="AdoMet_MTases"/>
    <property type="match status" value="1"/>
</dbReference>
<reference evidence="3" key="3">
    <citation type="submission" date="2016-07" db="EMBL/GenBank/DDBJ databases">
        <title>Evolution of pathogenesis and genome organization in the Tremellales.</title>
        <authorList>
            <person name="Cuomo C."/>
            <person name="Litvintseva A."/>
            <person name="Heitman J."/>
            <person name="Chen Y."/>
            <person name="Sun S."/>
            <person name="Springer D."/>
            <person name="Dromer F."/>
            <person name="Young S."/>
            <person name="Zeng Q."/>
            <person name="Chapman S."/>
            <person name="Gujja S."/>
            <person name="Saif S."/>
            <person name="Birren B."/>
        </authorList>
    </citation>
    <scope>NUCLEOTIDE SEQUENCE</scope>
    <source>
        <strain evidence="3">CBS 10737</strain>
    </source>
</reference>
<dbReference type="GO" id="GO:0032259">
    <property type="term" value="P:methylation"/>
    <property type="evidence" value="ECO:0007669"/>
    <property type="project" value="UniProtKB-KW"/>
</dbReference>
<dbReference type="AlphaFoldDB" id="A0A1B9HU12"/>
<dbReference type="Gene3D" id="3.40.50.150">
    <property type="entry name" value="Vaccinia Virus protein VP39"/>
    <property type="match status" value="1"/>
</dbReference>
<dbReference type="InterPro" id="IPR019410">
    <property type="entry name" value="Methyltransf_16"/>
</dbReference>
<protein>
    <recommendedName>
        <fullName evidence="1">Protein-lysine N-methyltransferase EFM6</fullName>
        <ecNumber evidence="1">2.1.1.-</ecNumber>
    </recommendedName>
    <alternativeName>
        <fullName evidence="1">Elongation factor methyltransferase 6</fullName>
    </alternativeName>
</protein>
<dbReference type="STRING" id="1296096.A0A1B9HU12"/>
<feature type="compositionally biased region" description="Low complexity" evidence="2">
    <location>
        <begin position="8"/>
        <end position="20"/>
    </location>
</feature>
<dbReference type="EC" id="2.1.1.-" evidence="1"/>
<dbReference type="KEGG" id="kpin:30175512"/>
<name>A0A1B9HU12_9TREE</name>
<evidence type="ECO:0000313" key="5">
    <source>
        <dbReference type="Proteomes" id="UP000094020"/>
    </source>
</evidence>
<keyword evidence="1" id="KW-0949">S-adenosyl-L-methionine</keyword>
<dbReference type="GO" id="GO:0016279">
    <property type="term" value="F:protein-lysine N-methyltransferase activity"/>
    <property type="evidence" value="ECO:0007669"/>
    <property type="project" value="UniProtKB-UniRule"/>
</dbReference>
<dbReference type="Proteomes" id="UP000094020">
    <property type="component" value="Chromosome 9"/>
</dbReference>
<dbReference type="HAMAP" id="MF_03198">
    <property type="entry name" value="Methyltr_EFM6"/>
    <property type="match status" value="1"/>
</dbReference>